<dbReference type="GO" id="GO:0003887">
    <property type="term" value="F:DNA-directed DNA polymerase activity"/>
    <property type="evidence" value="ECO:0007669"/>
    <property type="project" value="UniProtKB-KW"/>
</dbReference>
<reference evidence="9" key="1">
    <citation type="journal article" date="1997" name="J. Mol. Evol.">
        <title>Phylogenetic relationships among hypotrichous ciliates determined with the macronuclear gene encoding the large, catalytic subunit of DNA polymerase alpha.</title>
        <authorList>
            <person name="Hoffman D.C."/>
            <person name="Prescott D.M."/>
        </authorList>
    </citation>
    <scope>NUCLEOTIDE SEQUENCE</scope>
</reference>
<dbReference type="InterPro" id="IPR023211">
    <property type="entry name" value="DNA_pol_palm_dom_sf"/>
</dbReference>
<dbReference type="GO" id="GO:0006272">
    <property type="term" value="P:leading strand elongation"/>
    <property type="evidence" value="ECO:0007669"/>
    <property type="project" value="TreeGrafter"/>
</dbReference>
<dbReference type="PRINTS" id="PR00106">
    <property type="entry name" value="DNAPOLB"/>
</dbReference>
<feature type="non-terminal residue" evidence="9">
    <location>
        <position position="1"/>
    </location>
</feature>
<dbReference type="SUPFAM" id="SSF56672">
    <property type="entry name" value="DNA/RNA polymerases"/>
    <property type="match status" value="1"/>
</dbReference>
<organism evidence="9">
    <name type="scientific">Uroleptus gallina</name>
    <dbReference type="NCBI Taxonomy" id="57513"/>
    <lineage>
        <taxon>Eukaryota</taxon>
        <taxon>Sar</taxon>
        <taxon>Alveolata</taxon>
        <taxon>Ciliophora</taxon>
        <taxon>Intramacronucleata</taxon>
        <taxon>Spirotrichea</taxon>
        <taxon>Stichotrichia</taxon>
        <taxon>Urostylida</taxon>
        <taxon>Urostylidae</taxon>
        <taxon>Uroleptus</taxon>
    </lineage>
</organism>
<dbReference type="GO" id="GO:1902975">
    <property type="term" value="P:mitotic DNA replication initiation"/>
    <property type="evidence" value="ECO:0007669"/>
    <property type="project" value="TreeGrafter"/>
</dbReference>
<dbReference type="GO" id="GO:0005658">
    <property type="term" value="C:alpha DNA polymerase:primase complex"/>
    <property type="evidence" value="ECO:0007669"/>
    <property type="project" value="TreeGrafter"/>
</dbReference>
<dbReference type="GO" id="GO:0003682">
    <property type="term" value="F:chromatin binding"/>
    <property type="evidence" value="ECO:0007669"/>
    <property type="project" value="TreeGrafter"/>
</dbReference>
<keyword evidence="3" id="KW-0808">Transferase</keyword>
<dbReference type="InterPro" id="IPR036397">
    <property type="entry name" value="RNaseH_sf"/>
</dbReference>
<dbReference type="GO" id="GO:0003697">
    <property type="term" value="F:single-stranded DNA binding"/>
    <property type="evidence" value="ECO:0007669"/>
    <property type="project" value="TreeGrafter"/>
</dbReference>
<dbReference type="Gene3D" id="3.30.420.10">
    <property type="entry name" value="Ribonuclease H-like superfamily/Ribonuclease H"/>
    <property type="match status" value="1"/>
</dbReference>
<dbReference type="GO" id="GO:0000166">
    <property type="term" value="F:nucleotide binding"/>
    <property type="evidence" value="ECO:0007669"/>
    <property type="project" value="InterPro"/>
</dbReference>
<feature type="region of interest" description="Disordered" evidence="6">
    <location>
        <begin position="179"/>
        <end position="218"/>
    </location>
</feature>
<dbReference type="Gene3D" id="2.40.50.730">
    <property type="match status" value="1"/>
</dbReference>
<dbReference type="Pfam" id="PF00136">
    <property type="entry name" value="DNA_pol_B"/>
    <property type="match status" value="1"/>
</dbReference>
<dbReference type="Gene3D" id="3.30.70.2820">
    <property type="match status" value="1"/>
</dbReference>
<evidence type="ECO:0000256" key="6">
    <source>
        <dbReference type="SAM" id="MobiDB-lite"/>
    </source>
</evidence>
<name>O44069_9SPIT</name>
<keyword evidence="4" id="KW-0548">Nucleotidyltransferase</keyword>
<dbReference type="EC" id="2.7.7.7" evidence="2"/>
<dbReference type="Gene3D" id="6.10.10.100">
    <property type="match status" value="1"/>
</dbReference>
<sequence>FIVDDDGYGYRDFGGEIWEVSETKEEGAKKKKRKLDVRTLQFNLCQPNEQHITNFMMPASTIQKKKNQTGSVVTQAKQKPKVTEEQSKEIFNNLLQELDQKDADELEDINAKNVMAELNKPIAFNKEDELVNKYNLTLDTKQVVEEKRIIEQQQQMQIGTVQQNVNPFSKKRKFDEISNTTSAEKASVKKSVPQSSNTSYFDAKSNQSQFQSEDYQSAYDDSRMIEDQKAPVSHQPMNHQDSNMSQNDEWAQLKQQNTGNNDFKQIDQNAALNAQDYPIPYNADGSLSFYWIDAHEENNGSDLYIFGKVFQPQINQYVSCALKINGMQREVFALPKQTAKARGTLTKEEESKLVRDVQLELEDIRKKRYSNIAKWRCKPVTRKYAFEMPIQHGEHLFLKIKYDATMPPLPSNLTGNTFECIFGANQSMLELFILKRRIKGPCWMTIKNAQKVTDFKKTWCRQEIFVDNFKNVEVTLDDLNKTEVPPLTSLCFSFKTTRSSNNTNEIAMISCLVHSNVNQDGLTQPDKFQTFTMLRKLDGKPLPFDFEGKLKQKRENIQYFTNERQMIEAFISRLHLIDPDLLIAHNLCGGIFDLLLARIQFLKISHWSRIGRFKKANIPNKKFDTGGANYGGSQWIPRQVTCGRLLVDTFLSAKELIRETNYDLTHLTKVQLKKERTDFDEDLLPQFYVTSERLFQLVEHTEKDSYFTFMLMLHLSIIPLTKQLTNIAGNLWFRSLQNVCAERNEMLLLHEFKKKKFILPDKKAASAKELKRGVMGEEFEEQDNNGKKGPKRKKAQYSGGLVIDPKARFYDNIILLLDFNSLYPSIIQVLNLCFTTVSRRPTKNFDGSELKNAFKVQDDDNDDEEESVELPDKNVNLKDAVLPNVLRDLVQKRRAVKDKMKNEKDTVKLQQLEIRQKAIKLTANSMYGCLGFGSSRFHAKAIAALITRTGRETLLRTKDIAENKLGFNVVYGD</sequence>
<dbReference type="SMART" id="SM00486">
    <property type="entry name" value="POLBc"/>
    <property type="match status" value="1"/>
</dbReference>
<comment type="similarity">
    <text evidence="1">Belongs to the DNA polymerase type-B family.</text>
</comment>
<dbReference type="Gene3D" id="3.90.1600.10">
    <property type="entry name" value="Palm domain of DNA polymerase"/>
    <property type="match status" value="1"/>
</dbReference>
<dbReference type="EMBL" id="U89705">
    <property type="protein sequence ID" value="AAC38861.1"/>
    <property type="molecule type" value="mRNA"/>
</dbReference>
<dbReference type="PANTHER" id="PTHR45861:SF1">
    <property type="entry name" value="DNA POLYMERASE ALPHA CATALYTIC SUBUNIT"/>
    <property type="match status" value="1"/>
</dbReference>
<dbReference type="SUPFAM" id="SSF53098">
    <property type="entry name" value="Ribonuclease H-like"/>
    <property type="match status" value="1"/>
</dbReference>
<dbReference type="InterPro" id="IPR006133">
    <property type="entry name" value="DNA-dir_DNA_pol_B_exonuc"/>
</dbReference>
<evidence type="ECO:0000256" key="4">
    <source>
        <dbReference type="ARBA" id="ARBA00022695"/>
    </source>
</evidence>
<dbReference type="InterPro" id="IPR043502">
    <property type="entry name" value="DNA/RNA_pol_sf"/>
</dbReference>
<feature type="compositionally biased region" description="Polar residues" evidence="6">
    <location>
        <begin position="192"/>
        <end position="215"/>
    </location>
</feature>
<feature type="non-terminal residue" evidence="9">
    <location>
        <position position="973"/>
    </location>
</feature>
<evidence type="ECO:0000259" key="8">
    <source>
        <dbReference type="Pfam" id="PF03104"/>
    </source>
</evidence>
<dbReference type="GO" id="GO:0003688">
    <property type="term" value="F:DNA replication origin binding"/>
    <property type="evidence" value="ECO:0007669"/>
    <property type="project" value="TreeGrafter"/>
</dbReference>
<protein>
    <recommendedName>
        <fullName evidence="2">DNA-directed DNA polymerase</fullName>
        <ecNumber evidence="2">2.7.7.7</ecNumber>
    </recommendedName>
</protein>
<dbReference type="InterPro" id="IPR006134">
    <property type="entry name" value="DNA-dir_DNA_pol_B_multi_dom"/>
</dbReference>
<keyword evidence="5" id="KW-0239">DNA-directed DNA polymerase</keyword>
<evidence type="ECO:0000259" key="7">
    <source>
        <dbReference type="Pfam" id="PF00136"/>
    </source>
</evidence>
<dbReference type="Gene3D" id="1.10.287.690">
    <property type="entry name" value="Helix hairpin bin"/>
    <property type="match status" value="1"/>
</dbReference>
<evidence type="ECO:0000256" key="2">
    <source>
        <dbReference type="ARBA" id="ARBA00012417"/>
    </source>
</evidence>
<dbReference type="InterPro" id="IPR012337">
    <property type="entry name" value="RNaseH-like_sf"/>
</dbReference>
<dbReference type="GO" id="GO:0006273">
    <property type="term" value="P:lagging strand elongation"/>
    <property type="evidence" value="ECO:0007669"/>
    <property type="project" value="TreeGrafter"/>
</dbReference>
<accession>O44069</accession>
<dbReference type="CDD" id="cd05776">
    <property type="entry name" value="DNA_polB_alpha_exo"/>
    <property type="match status" value="1"/>
</dbReference>
<dbReference type="InterPro" id="IPR006172">
    <property type="entry name" value="DNA-dir_DNA_pol_B"/>
</dbReference>
<evidence type="ECO:0000313" key="9">
    <source>
        <dbReference type="EMBL" id="AAC38861.1"/>
    </source>
</evidence>
<feature type="region of interest" description="Disordered" evidence="6">
    <location>
        <begin position="775"/>
        <end position="795"/>
    </location>
</feature>
<evidence type="ECO:0000256" key="5">
    <source>
        <dbReference type="ARBA" id="ARBA00022932"/>
    </source>
</evidence>
<dbReference type="PANTHER" id="PTHR45861">
    <property type="entry name" value="DNA POLYMERASE ALPHA CATALYTIC SUBUNIT"/>
    <property type="match status" value="1"/>
</dbReference>
<evidence type="ECO:0000256" key="3">
    <source>
        <dbReference type="ARBA" id="ARBA00022679"/>
    </source>
</evidence>
<dbReference type="AlphaFoldDB" id="O44069"/>
<feature type="domain" description="DNA-directed DNA polymerase family B multifunctional" evidence="7">
    <location>
        <begin position="733"/>
        <end position="972"/>
    </location>
</feature>
<proteinExistence type="evidence at transcript level"/>
<feature type="domain" description="DNA-directed DNA polymerase family B exonuclease" evidence="8">
    <location>
        <begin position="421"/>
        <end position="665"/>
    </location>
</feature>
<evidence type="ECO:0000256" key="1">
    <source>
        <dbReference type="ARBA" id="ARBA00005755"/>
    </source>
</evidence>
<dbReference type="NCBIfam" id="TIGR00592">
    <property type="entry name" value="pol2"/>
    <property type="match status" value="1"/>
</dbReference>
<dbReference type="Pfam" id="PF03104">
    <property type="entry name" value="DNA_pol_B_exo1"/>
    <property type="match status" value="1"/>
</dbReference>